<sequence length="89" mass="9825">MSVSSIKVASRAEAVTFVSGIAMGRMTAETNTTKRIAQVSKYHDIFVIKLVWAVDSSYKVNFSGHSEVYPPGPSFRETCGQGLREELHM</sequence>
<comment type="caution">
    <text evidence="1">The sequence shown here is derived from an EMBL/GenBank/DDBJ whole genome shotgun (WGS) entry which is preliminary data.</text>
</comment>
<reference evidence="1" key="1">
    <citation type="submission" date="2018-11" db="EMBL/GenBank/DDBJ databases">
        <authorList>
            <consortium name="Pathogen Informatics"/>
        </authorList>
    </citation>
    <scope>NUCLEOTIDE SEQUENCE</scope>
</reference>
<evidence type="ECO:0000313" key="2">
    <source>
        <dbReference type="Proteomes" id="UP000784294"/>
    </source>
</evidence>
<organism evidence="1 2">
    <name type="scientific">Protopolystoma xenopodis</name>
    <dbReference type="NCBI Taxonomy" id="117903"/>
    <lineage>
        <taxon>Eukaryota</taxon>
        <taxon>Metazoa</taxon>
        <taxon>Spiralia</taxon>
        <taxon>Lophotrochozoa</taxon>
        <taxon>Platyhelminthes</taxon>
        <taxon>Monogenea</taxon>
        <taxon>Polyopisthocotylea</taxon>
        <taxon>Polystomatidea</taxon>
        <taxon>Polystomatidae</taxon>
        <taxon>Protopolystoma</taxon>
    </lineage>
</organism>
<dbReference type="AlphaFoldDB" id="A0A448WVW6"/>
<dbReference type="Proteomes" id="UP000784294">
    <property type="component" value="Unassembled WGS sequence"/>
</dbReference>
<accession>A0A448WVW6</accession>
<name>A0A448WVW6_9PLAT</name>
<proteinExistence type="predicted"/>
<keyword evidence="2" id="KW-1185">Reference proteome</keyword>
<protein>
    <submittedName>
        <fullName evidence="1">Uncharacterized protein</fullName>
    </submittedName>
</protein>
<dbReference type="EMBL" id="CAAALY010051835">
    <property type="protein sequence ID" value="VEL21536.1"/>
    <property type="molecule type" value="Genomic_DNA"/>
</dbReference>
<evidence type="ECO:0000313" key="1">
    <source>
        <dbReference type="EMBL" id="VEL21536.1"/>
    </source>
</evidence>
<gene>
    <name evidence="1" type="ORF">PXEA_LOCUS14976</name>
</gene>